<gene>
    <name evidence="4" type="ORF">GGQ57_000730</name>
</gene>
<dbReference type="CDD" id="cd07043">
    <property type="entry name" value="STAS_anti-anti-sigma_factors"/>
    <property type="match status" value="1"/>
</dbReference>
<evidence type="ECO:0000256" key="2">
    <source>
        <dbReference type="RuleBase" id="RU003749"/>
    </source>
</evidence>
<sequence length="100" mass="11043">MKITVKNGNETIINLSGQLDTLTSADFEKEITKILAEDVHTVVLDGTELTYISSAGLRLLLTLQKGMKAKNGTFRLRNLQQDIIDILNITGFSSFLTIES</sequence>
<dbReference type="NCBIfam" id="TIGR00377">
    <property type="entry name" value="ant_ant_sig"/>
    <property type="match status" value="1"/>
</dbReference>
<dbReference type="RefSeq" id="WP_122353388.1">
    <property type="nucleotide sequence ID" value="NZ_BMPB01000004.1"/>
</dbReference>
<accession>A0ABR6KH72</accession>
<dbReference type="InterPro" id="IPR003658">
    <property type="entry name" value="Anti-sigma_ant"/>
</dbReference>
<dbReference type="PANTHER" id="PTHR33495">
    <property type="entry name" value="ANTI-SIGMA FACTOR ANTAGONIST TM_1081-RELATED-RELATED"/>
    <property type="match status" value="1"/>
</dbReference>
<dbReference type="Proteomes" id="UP000533637">
    <property type="component" value="Unassembled WGS sequence"/>
</dbReference>
<dbReference type="SUPFAM" id="SSF52091">
    <property type="entry name" value="SpoIIaa-like"/>
    <property type="match status" value="1"/>
</dbReference>
<keyword evidence="5" id="KW-1185">Reference proteome</keyword>
<evidence type="ECO:0000256" key="1">
    <source>
        <dbReference type="ARBA" id="ARBA00009013"/>
    </source>
</evidence>
<evidence type="ECO:0000259" key="3">
    <source>
        <dbReference type="PROSITE" id="PS50801"/>
    </source>
</evidence>
<name>A0ABR6KH72_9BACT</name>
<dbReference type="Gene3D" id="3.30.750.24">
    <property type="entry name" value="STAS domain"/>
    <property type="match status" value="1"/>
</dbReference>
<dbReference type="Pfam" id="PF01740">
    <property type="entry name" value="STAS"/>
    <property type="match status" value="1"/>
</dbReference>
<comment type="caution">
    <text evidence="4">The sequence shown here is derived from an EMBL/GenBank/DDBJ whole genome shotgun (WGS) entry which is preliminary data.</text>
</comment>
<dbReference type="PANTHER" id="PTHR33495:SF14">
    <property type="entry name" value="ANTI-SIGMA FACTOR ANTAGONIST"/>
    <property type="match status" value="1"/>
</dbReference>
<reference evidence="4 5" key="1">
    <citation type="submission" date="2020-08" db="EMBL/GenBank/DDBJ databases">
        <title>Genomic Encyclopedia of Type Strains, Phase IV (KMG-IV): sequencing the most valuable type-strain genomes for metagenomic binning, comparative biology and taxonomic classification.</title>
        <authorList>
            <person name="Goeker M."/>
        </authorList>
    </citation>
    <scope>NUCLEOTIDE SEQUENCE [LARGE SCALE GENOMIC DNA]</scope>
    <source>
        <strain evidence="4 5">DSM 102983</strain>
    </source>
</reference>
<dbReference type="EMBL" id="JACHOC010000001">
    <property type="protein sequence ID" value="MBB4620856.1"/>
    <property type="molecule type" value="Genomic_DNA"/>
</dbReference>
<protein>
    <recommendedName>
        <fullName evidence="2">Anti-sigma factor antagonist</fullName>
    </recommendedName>
</protein>
<evidence type="ECO:0000313" key="4">
    <source>
        <dbReference type="EMBL" id="MBB4620856.1"/>
    </source>
</evidence>
<evidence type="ECO:0000313" key="5">
    <source>
        <dbReference type="Proteomes" id="UP000533637"/>
    </source>
</evidence>
<proteinExistence type="inferred from homology"/>
<dbReference type="InterPro" id="IPR002645">
    <property type="entry name" value="STAS_dom"/>
</dbReference>
<dbReference type="PROSITE" id="PS50801">
    <property type="entry name" value="STAS"/>
    <property type="match status" value="1"/>
</dbReference>
<dbReference type="InterPro" id="IPR036513">
    <property type="entry name" value="STAS_dom_sf"/>
</dbReference>
<feature type="domain" description="STAS" evidence="3">
    <location>
        <begin position="12"/>
        <end position="100"/>
    </location>
</feature>
<organism evidence="4 5">
    <name type="scientific">Parabacteroides faecis</name>
    <dbReference type="NCBI Taxonomy" id="1217282"/>
    <lineage>
        <taxon>Bacteria</taxon>
        <taxon>Pseudomonadati</taxon>
        <taxon>Bacteroidota</taxon>
        <taxon>Bacteroidia</taxon>
        <taxon>Bacteroidales</taxon>
        <taxon>Tannerellaceae</taxon>
        <taxon>Parabacteroides</taxon>
    </lineage>
</organism>
<comment type="similarity">
    <text evidence="1 2">Belongs to the anti-sigma-factor antagonist family.</text>
</comment>